<accession>A0A654F2S8</accession>
<dbReference type="ExpressionAtlas" id="A0A654F2S8">
    <property type="expression patterns" value="baseline"/>
</dbReference>
<evidence type="ECO:0000313" key="1">
    <source>
        <dbReference type="EMBL" id="VYS55398.1"/>
    </source>
</evidence>
<organism evidence="1 2">
    <name type="scientific">Arabidopsis thaliana</name>
    <name type="common">Mouse-ear cress</name>
    <dbReference type="NCBI Taxonomy" id="3702"/>
    <lineage>
        <taxon>Eukaryota</taxon>
        <taxon>Viridiplantae</taxon>
        <taxon>Streptophyta</taxon>
        <taxon>Embryophyta</taxon>
        <taxon>Tracheophyta</taxon>
        <taxon>Spermatophyta</taxon>
        <taxon>Magnoliopsida</taxon>
        <taxon>eudicotyledons</taxon>
        <taxon>Gunneridae</taxon>
        <taxon>Pentapetalae</taxon>
        <taxon>rosids</taxon>
        <taxon>malvids</taxon>
        <taxon>Brassicales</taxon>
        <taxon>Brassicaceae</taxon>
        <taxon>Camelineae</taxon>
        <taxon>Arabidopsis</taxon>
    </lineage>
</organism>
<dbReference type="Proteomes" id="UP000426265">
    <property type="component" value="Unassembled WGS sequence"/>
</dbReference>
<dbReference type="EMBL" id="CACRSJ010000105">
    <property type="protein sequence ID" value="VYS55398.1"/>
    <property type="molecule type" value="Genomic_DNA"/>
</dbReference>
<name>A0A654F2S8_ARATH</name>
<dbReference type="SUPFAM" id="SSF57850">
    <property type="entry name" value="RING/U-box"/>
    <property type="match status" value="1"/>
</dbReference>
<sequence length="200" mass="22750">MDPEEEVLDAAQVAIKKLAKRISISPDLAAAYLVYLHWYVFTLTSPSTFRSDSYEFMKSYFVRYPQLHPAQAKCNACYTDQPCQNVGCGHFICDGCFKDRIVSEIRRGVDNVFCPNWGCRKYISHTMLKLHLSEEERVIFASNLVASKKRFTKMEKGRFGNFLDNAKSLVDAAVKSDITPVLALFAYFAICLNGKFATKR</sequence>
<dbReference type="Gene3D" id="3.30.40.10">
    <property type="entry name" value="Zinc/RING finger domain, C3HC4 (zinc finger)"/>
    <property type="match status" value="1"/>
</dbReference>
<protein>
    <recommendedName>
        <fullName evidence="3">RING-type domain-containing protein</fullName>
    </recommendedName>
</protein>
<evidence type="ECO:0000313" key="2">
    <source>
        <dbReference type="Proteomes" id="UP000426265"/>
    </source>
</evidence>
<gene>
    <name evidence="1" type="ORF">AN1_LOCUS10853</name>
</gene>
<proteinExistence type="predicted"/>
<reference evidence="1 2" key="1">
    <citation type="submission" date="2019-11" db="EMBL/GenBank/DDBJ databases">
        <authorList>
            <person name="Jiao W.-B."/>
            <person name="Schneeberger K."/>
        </authorList>
    </citation>
    <scope>NUCLEOTIDE SEQUENCE [LARGE SCALE GENOMIC DNA]</scope>
    <source>
        <strain evidence="2">cv. An-1</strain>
    </source>
</reference>
<dbReference type="InterPro" id="IPR013083">
    <property type="entry name" value="Znf_RING/FYVE/PHD"/>
</dbReference>
<dbReference type="AlphaFoldDB" id="A0A654F2S8"/>
<evidence type="ECO:0008006" key="3">
    <source>
        <dbReference type="Google" id="ProtNLM"/>
    </source>
</evidence>